<dbReference type="InterPro" id="IPR055130">
    <property type="entry name" value="PreP_C"/>
</dbReference>
<dbReference type="GO" id="GO:0016485">
    <property type="term" value="P:protein processing"/>
    <property type="evidence" value="ECO:0007669"/>
    <property type="project" value="TreeGrafter"/>
</dbReference>
<dbReference type="Gene3D" id="3.30.830.10">
    <property type="entry name" value="Metalloenzyme, LuxS/M16 peptidase-like"/>
    <property type="match status" value="4"/>
</dbReference>
<sequence length="977" mass="113474">MNMQLKVGENYYGFKLISQKEIKEVNGVGRLFIHEKSGAQLYHIENKDDNKVFSISFRTPPEDSTGVSHILEHSVLCGSRKFPIKEPFVELAKGSLNTFLNAMTFPDKTMYPIASQNEKDFLNLMDVYLDAVFYPNIYENPYILKQEGWHYEIEDVNEEIRYKGVVYNEMKGAFSSPDSVLARKTQEVLFPDSPYGMESGGDPEYIPDLSQEQFLAFHKKYYHPANSYLYIYGNGNILEYLKFIDKEYLSNFEKKEVDSEIPVQKSFDKPKEVAIEYPISRGEKEKDKTFLSLNFVIGKSTNVETYLAFDILIYLLLQTSSAPLKRALIDADLGKDVTGFFENSILQPIFSIIVKNSNPEKKEKFQTVVFETLEKLVKEGIDKKLIEAAINRYEFNLREADYGSYPKGLMYAIQMMDSWLYDADPVVHLEYEETLKKVKKALTTNYFENMIEKYLLNNNHCALILLKPKKGLAEEREKATREKLAKFKESLSKEEIKKLVQETMALRKRQMTPDSPEQLNTIPLLNIEDINPNVEKLPLEEKKEEDTDILFHPLFTNGIAYVNLYFDTNIIPQKLIPYISLLSQLLGKLSTEKYNYEDLSNEINANTGGIQFSTEAFEENGSDEQYYPKFIIKSKALVDKLPKLHSLIAEIMLHTKFSEEKRLKQIIQESKSKIERIMQNSGHLVVVRRLYSYFSPTGHYLELLNGIEYYKFLVDLEENFDNKKLEIKENLMKVSQLIFNKNQLLISITAEEKDYNKFIQKLPTLIQQLNIQNNNSVEYRFDFKAKNEGLMTSSEVQYVGKGYNFKKLGHSYTGSLQVLKTILSYDHLWNRIRVQGGAYGAFFNAGRDGNIYFVSYRDPNLIETLKAYDATSKYLKNFDVDEREMRKYIIGTISGLDTPLTPAAKGELATSRYIRHIKYEDIQRERREVLNATKEDIRNTSYLIKDVLDQNYFCIMGNEDKIMSHKEIFNDLIPLFE</sequence>
<evidence type="ECO:0000313" key="2">
    <source>
        <dbReference type="EMBL" id="SJZ33131.1"/>
    </source>
</evidence>
<dbReference type="InterPro" id="IPR013578">
    <property type="entry name" value="Peptidase_M16C_assoc"/>
</dbReference>
<dbReference type="Pfam" id="PF05193">
    <property type="entry name" value="Peptidase_M16_C"/>
    <property type="match status" value="1"/>
</dbReference>
<organism evidence="2 3">
    <name type="scientific">Garciella nitratireducens DSM 15102</name>
    <dbReference type="NCBI Taxonomy" id="1121911"/>
    <lineage>
        <taxon>Bacteria</taxon>
        <taxon>Bacillati</taxon>
        <taxon>Bacillota</taxon>
        <taxon>Clostridia</taxon>
        <taxon>Eubacteriales</taxon>
        <taxon>Eubacteriaceae</taxon>
        <taxon>Garciella</taxon>
    </lineage>
</organism>
<evidence type="ECO:0000313" key="3">
    <source>
        <dbReference type="Proteomes" id="UP000196365"/>
    </source>
</evidence>
<proteinExistence type="predicted"/>
<dbReference type="Pfam" id="PF08367">
    <property type="entry name" value="M16C_assoc"/>
    <property type="match status" value="1"/>
</dbReference>
<keyword evidence="3" id="KW-1185">Reference proteome</keyword>
<evidence type="ECO:0000259" key="1">
    <source>
        <dbReference type="SMART" id="SM01264"/>
    </source>
</evidence>
<dbReference type="Pfam" id="PF00675">
    <property type="entry name" value="Peptidase_M16"/>
    <property type="match status" value="1"/>
</dbReference>
<dbReference type="Pfam" id="PF22516">
    <property type="entry name" value="PreP_C"/>
    <property type="match status" value="1"/>
</dbReference>
<dbReference type="InterPro" id="IPR011765">
    <property type="entry name" value="Pept_M16_N"/>
</dbReference>
<dbReference type="PANTHER" id="PTHR43016">
    <property type="entry name" value="PRESEQUENCE PROTEASE"/>
    <property type="match status" value="1"/>
</dbReference>
<dbReference type="InterPro" id="IPR007863">
    <property type="entry name" value="Peptidase_M16_C"/>
</dbReference>
<dbReference type="FunFam" id="3.30.830.10:FF:000034">
    <property type="entry name" value="presequence protease 1, chloroplastic/mitochondrial"/>
    <property type="match status" value="1"/>
</dbReference>
<dbReference type="GO" id="GO:0004222">
    <property type="term" value="F:metalloendopeptidase activity"/>
    <property type="evidence" value="ECO:0007669"/>
    <property type="project" value="TreeGrafter"/>
</dbReference>
<dbReference type="GO" id="GO:0046872">
    <property type="term" value="F:metal ion binding"/>
    <property type="evidence" value="ECO:0007669"/>
    <property type="project" value="InterPro"/>
</dbReference>
<feature type="domain" description="Peptidase M16C associated" evidence="1">
    <location>
        <begin position="466"/>
        <end position="716"/>
    </location>
</feature>
<reference evidence="2 3" key="1">
    <citation type="submission" date="2017-02" db="EMBL/GenBank/DDBJ databases">
        <authorList>
            <person name="Peterson S.W."/>
        </authorList>
    </citation>
    <scope>NUCLEOTIDE SEQUENCE [LARGE SCALE GENOMIC DNA]</scope>
    <source>
        <strain evidence="2 3">DSM 15102</strain>
    </source>
</reference>
<gene>
    <name evidence="2" type="ORF">SAMN02745973_00053</name>
</gene>
<dbReference type="SMART" id="SM01264">
    <property type="entry name" value="M16C_associated"/>
    <property type="match status" value="1"/>
</dbReference>
<dbReference type="EMBL" id="FUWV01000001">
    <property type="protein sequence ID" value="SJZ33131.1"/>
    <property type="molecule type" value="Genomic_DNA"/>
</dbReference>
<dbReference type="PANTHER" id="PTHR43016:SF13">
    <property type="entry name" value="PRESEQUENCE PROTEASE, MITOCHONDRIAL"/>
    <property type="match status" value="1"/>
</dbReference>
<accession>A0A1T4JSL4</accession>
<dbReference type="AlphaFoldDB" id="A0A1T4JSL4"/>
<protein>
    <recommendedName>
        <fullName evidence="1">Peptidase M16C associated domain-containing protein</fullName>
    </recommendedName>
</protein>
<name>A0A1T4JSL4_9FIRM</name>
<dbReference type="SUPFAM" id="SSF63411">
    <property type="entry name" value="LuxS/MPP-like metallohydrolase"/>
    <property type="match status" value="4"/>
</dbReference>
<dbReference type="InterPro" id="IPR011249">
    <property type="entry name" value="Metalloenz_LuxS/M16"/>
</dbReference>
<dbReference type="Proteomes" id="UP000196365">
    <property type="component" value="Unassembled WGS sequence"/>
</dbReference>